<keyword evidence="1" id="KW-1133">Transmembrane helix</keyword>
<keyword evidence="3" id="KW-1185">Reference proteome</keyword>
<feature type="transmembrane region" description="Helical" evidence="1">
    <location>
        <begin position="21"/>
        <end position="42"/>
    </location>
</feature>
<protein>
    <recommendedName>
        <fullName evidence="4">DoxX family protein</fullName>
    </recommendedName>
</protein>
<sequence>MNNMHETRSERPESLWLARRMWLAAVAMEAVHQLLGVVRAFVDPSDIRSEMRQYYPSMPQDTLDFFISVSSVIALVFALSLLGIVVWLAVSWRLRLLVFFGAYVALRGGLVFFEEQQGWLFLIDGAVQIVVAVFAVLAIIFGARKDSIEWMSR</sequence>
<feature type="transmembrane region" description="Helical" evidence="1">
    <location>
        <begin position="119"/>
        <end position="143"/>
    </location>
</feature>
<reference evidence="2 3" key="1">
    <citation type="submission" date="2012-05" db="EMBL/GenBank/DDBJ databases">
        <authorList>
            <person name="Weinstock G."/>
            <person name="Sodergren E."/>
            <person name="Lobos E.A."/>
            <person name="Fulton L."/>
            <person name="Fulton R."/>
            <person name="Courtney L."/>
            <person name="Fronick C."/>
            <person name="O'Laughlin M."/>
            <person name="Godfrey J."/>
            <person name="Wilson R.M."/>
            <person name="Miner T."/>
            <person name="Farmer C."/>
            <person name="Delehaunty K."/>
            <person name="Cordes M."/>
            <person name="Minx P."/>
            <person name="Tomlinson C."/>
            <person name="Chen J."/>
            <person name="Wollam A."/>
            <person name="Pepin K.H."/>
            <person name="Bhonagiri V."/>
            <person name="Zhang X."/>
            <person name="Suruliraj S."/>
            <person name="Warren W."/>
            <person name="Mitreva M."/>
            <person name="Mardis E.R."/>
            <person name="Wilson R.K."/>
        </authorList>
    </citation>
    <scope>NUCLEOTIDE SEQUENCE [LARGE SCALE GENOMIC DNA]</scope>
    <source>
        <strain evidence="2 3">F0235</strain>
    </source>
</reference>
<dbReference type="RefSeq" id="WP_006062848.1">
    <property type="nucleotide sequence ID" value="NZ_KB290827.1"/>
</dbReference>
<evidence type="ECO:0000256" key="1">
    <source>
        <dbReference type="SAM" id="Phobius"/>
    </source>
</evidence>
<evidence type="ECO:0008006" key="4">
    <source>
        <dbReference type="Google" id="ProtNLM"/>
    </source>
</evidence>
<dbReference type="HOGENOM" id="CLU_066177_1_0_11"/>
<accession>L1MJR2</accession>
<organism evidence="2 3">
    <name type="scientific">Corynebacterium durum F0235</name>
    <dbReference type="NCBI Taxonomy" id="1035195"/>
    <lineage>
        <taxon>Bacteria</taxon>
        <taxon>Bacillati</taxon>
        <taxon>Actinomycetota</taxon>
        <taxon>Actinomycetes</taxon>
        <taxon>Mycobacteriales</taxon>
        <taxon>Corynebacteriaceae</taxon>
        <taxon>Corynebacterium</taxon>
    </lineage>
</organism>
<keyword evidence="1" id="KW-0812">Transmembrane</keyword>
<name>L1MJR2_9CORY</name>
<keyword evidence="1" id="KW-0472">Membrane</keyword>
<dbReference type="OrthoDB" id="4427569at2"/>
<dbReference type="EMBL" id="AMEM01000011">
    <property type="protein sequence ID" value="EKX91528.1"/>
    <property type="molecule type" value="Genomic_DNA"/>
</dbReference>
<dbReference type="Proteomes" id="UP000010445">
    <property type="component" value="Unassembled WGS sequence"/>
</dbReference>
<comment type="caution">
    <text evidence="2">The sequence shown here is derived from an EMBL/GenBank/DDBJ whole genome shotgun (WGS) entry which is preliminary data.</text>
</comment>
<feature type="transmembrane region" description="Helical" evidence="1">
    <location>
        <begin position="96"/>
        <end position="113"/>
    </location>
</feature>
<evidence type="ECO:0000313" key="2">
    <source>
        <dbReference type="EMBL" id="EKX91528.1"/>
    </source>
</evidence>
<dbReference type="AlphaFoldDB" id="L1MJR2"/>
<dbReference type="PATRIC" id="fig|1035195.3.peg.536"/>
<feature type="transmembrane region" description="Helical" evidence="1">
    <location>
        <begin position="65"/>
        <end position="89"/>
    </location>
</feature>
<dbReference type="STRING" id="1035195.HMPREF9997_00598"/>
<evidence type="ECO:0000313" key="3">
    <source>
        <dbReference type="Proteomes" id="UP000010445"/>
    </source>
</evidence>
<gene>
    <name evidence="2" type="ORF">HMPREF9997_00598</name>
</gene>
<proteinExistence type="predicted"/>